<protein>
    <submittedName>
        <fullName evidence="4">Capsular polysaccharide transport system permease protein</fullName>
    </submittedName>
</protein>
<reference evidence="4 5" key="1">
    <citation type="submission" date="2018-04" db="EMBL/GenBank/DDBJ databases">
        <title>Genomic Encyclopedia of Archaeal and Bacterial Type Strains, Phase II (KMG-II): from individual species to whole genera.</title>
        <authorList>
            <person name="Goeker M."/>
        </authorList>
    </citation>
    <scope>NUCLEOTIDE SEQUENCE [LARGE SCALE GENOMIC DNA]</scope>
    <source>
        <strain evidence="4 5">DSM 18064</strain>
    </source>
</reference>
<evidence type="ECO:0000256" key="1">
    <source>
        <dbReference type="SAM" id="Coils"/>
    </source>
</evidence>
<feature type="coiled-coil region" evidence="1">
    <location>
        <begin position="324"/>
        <end position="465"/>
    </location>
</feature>
<name>A0A2T5BSS8_9RHOB</name>
<sequence length="517" mass="58523">MKPKAKRFRIRRDDTLVSDTPAPEEARSEAPQPAAAPEQSHPGEELDAIRREELTGRQLRMARRVAVNHGLNPASDYDAVRMLRKQGIDPFQKSQMLEIVMGKREQGKDEKEERVQLPLKADIAQVPSTELDTEAARMRELRQIQIDIARRRKRRLILTAVRLFVFILLPTLVAGYYFYKIATPMYATKSDFIIQQADGTVVGGLNSMMSGGMLAIQQDSMTVQGYMQSRDAMLRIDRDIGFKSHFSQDWIDPIQRLPADASNEQTYKVYEKNVKIAYDPTEGILKMKVIAADPETSQKIANALLSYAEERVDSMTQRLREDQMSGAREGYEEAEEKVLKAQQKVLDLQERLGVFDPGSEAAALMSQINTFETEVRDKRLQLAQLMDNPRPNQARVSGLEGDIRRLESLIEELRGELTEKTDGGESLARINAELMLAEVELENRQAMLRQALEQMETARIEANRQVRYLSVAVSPVAPDEPTYPRAFENTMVSMLIFGGIYLMISLTAAILREQVSA</sequence>
<feature type="transmembrane region" description="Helical" evidence="3">
    <location>
        <begin position="156"/>
        <end position="179"/>
    </location>
</feature>
<keyword evidence="5" id="KW-1185">Reference proteome</keyword>
<comment type="caution">
    <text evidence="4">The sequence shown here is derived from an EMBL/GenBank/DDBJ whole genome shotgun (WGS) entry which is preliminary data.</text>
</comment>
<keyword evidence="1" id="KW-0175">Coiled coil</keyword>
<dbReference type="GO" id="GO:0005886">
    <property type="term" value="C:plasma membrane"/>
    <property type="evidence" value="ECO:0007669"/>
    <property type="project" value="TreeGrafter"/>
</dbReference>
<feature type="transmembrane region" description="Helical" evidence="3">
    <location>
        <begin position="491"/>
        <end position="511"/>
    </location>
</feature>
<dbReference type="InterPro" id="IPR050445">
    <property type="entry name" value="Bact_polysacc_biosynth/exp"/>
</dbReference>
<dbReference type="AlphaFoldDB" id="A0A2T5BSS8"/>
<accession>A0A2T5BSS8</accession>
<evidence type="ECO:0000256" key="2">
    <source>
        <dbReference type="SAM" id="MobiDB-lite"/>
    </source>
</evidence>
<feature type="compositionally biased region" description="Low complexity" evidence="2">
    <location>
        <begin position="29"/>
        <end position="40"/>
    </location>
</feature>
<dbReference type="PANTHER" id="PTHR32309:SF13">
    <property type="entry name" value="FERRIC ENTEROBACTIN TRANSPORT PROTEIN FEPE"/>
    <property type="match status" value="1"/>
</dbReference>
<evidence type="ECO:0000313" key="4">
    <source>
        <dbReference type="EMBL" id="PTN02430.1"/>
    </source>
</evidence>
<keyword evidence="3" id="KW-0812">Transmembrane</keyword>
<feature type="region of interest" description="Disordered" evidence="2">
    <location>
        <begin position="1"/>
        <end position="46"/>
    </location>
</feature>
<dbReference type="GO" id="GO:0004713">
    <property type="term" value="F:protein tyrosine kinase activity"/>
    <property type="evidence" value="ECO:0007669"/>
    <property type="project" value="TreeGrafter"/>
</dbReference>
<dbReference type="Proteomes" id="UP000243859">
    <property type="component" value="Unassembled WGS sequence"/>
</dbReference>
<keyword evidence="3" id="KW-0472">Membrane</keyword>
<dbReference type="EMBL" id="QAAA01000006">
    <property type="protein sequence ID" value="PTN02430.1"/>
    <property type="molecule type" value="Genomic_DNA"/>
</dbReference>
<dbReference type="PANTHER" id="PTHR32309">
    <property type="entry name" value="TYROSINE-PROTEIN KINASE"/>
    <property type="match status" value="1"/>
</dbReference>
<keyword evidence="3" id="KW-1133">Transmembrane helix</keyword>
<feature type="compositionally biased region" description="Basic residues" evidence="2">
    <location>
        <begin position="1"/>
        <end position="10"/>
    </location>
</feature>
<evidence type="ECO:0000256" key="3">
    <source>
        <dbReference type="SAM" id="Phobius"/>
    </source>
</evidence>
<evidence type="ECO:0000313" key="5">
    <source>
        <dbReference type="Proteomes" id="UP000243859"/>
    </source>
</evidence>
<organism evidence="4 5">
    <name type="scientific">Rhodovulum imhoffii</name>
    <dbReference type="NCBI Taxonomy" id="365340"/>
    <lineage>
        <taxon>Bacteria</taxon>
        <taxon>Pseudomonadati</taxon>
        <taxon>Pseudomonadota</taxon>
        <taxon>Alphaproteobacteria</taxon>
        <taxon>Rhodobacterales</taxon>
        <taxon>Paracoccaceae</taxon>
        <taxon>Rhodovulum</taxon>
    </lineage>
</organism>
<proteinExistence type="predicted"/>
<gene>
    <name evidence="4" type="ORF">C8N32_1061</name>
</gene>